<dbReference type="Pfam" id="PF05232">
    <property type="entry name" value="BTP"/>
    <property type="match status" value="2"/>
</dbReference>
<dbReference type="NCBIfam" id="NF033664">
    <property type="entry name" value="PACE_transport"/>
    <property type="match status" value="1"/>
</dbReference>
<organism evidence="3">
    <name type="scientific">Aurantimonas coralicida</name>
    <dbReference type="NCBI Taxonomy" id="182270"/>
    <lineage>
        <taxon>Bacteria</taxon>
        <taxon>Pseudomonadati</taxon>
        <taxon>Pseudomonadota</taxon>
        <taxon>Alphaproteobacteria</taxon>
        <taxon>Hyphomicrobiales</taxon>
        <taxon>Aurantimonadaceae</taxon>
        <taxon>Aurantimonas</taxon>
    </lineage>
</organism>
<dbReference type="RefSeq" id="WP_024350527.1">
    <property type="nucleotide sequence ID" value="NZ_BBWN01000016.1"/>
</dbReference>
<keyword evidence="1" id="KW-1133">Transmembrane helix</keyword>
<evidence type="ECO:0000256" key="1">
    <source>
        <dbReference type="SAM" id="Phobius"/>
    </source>
</evidence>
<dbReference type="InterPro" id="IPR058208">
    <property type="entry name" value="PACE"/>
</dbReference>
<accession>A0A0P0YZT7</accession>
<evidence type="ECO:0000259" key="2">
    <source>
        <dbReference type="Pfam" id="PF05232"/>
    </source>
</evidence>
<protein>
    <submittedName>
        <fullName evidence="3">Bacterial transmembrane Pair family protein</fullName>
    </submittedName>
</protein>
<feature type="domain" description="Chlorhexidine efflux transporter" evidence="2">
    <location>
        <begin position="2"/>
        <end position="65"/>
    </location>
</feature>
<evidence type="ECO:0000313" key="3">
    <source>
        <dbReference type="EMBL" id="BAT26931.1"/>
    </source>
</evidence>
<keyword evidence="1 3" id="KW-0812">Transmembrane</keyword>
<feature type="transmembrane region" description="Helical" evidence="1">
    <location>
        <begin position="112"/>
        <end position="129"/>
    </location>
</feature>
<feature type="domain" description="Chlorhexidine efflux transporter" evidence="2">
    <location>
        <begin position="72"/>
        <end position="134"/>
    </location>
</feature>
<reference evidence="3" key="1">
    <citation type="journal article" date="2015" name="Proc. Natl. Acad. Sci. U.S.A.">
        <title>Bacterial clade with the ribosomal RNA operon on a small plasmid rather than the chromosome.</title>
        <authorList>
            <person name="Anda M."/>
            <person name="Ohtsubo Y."/>
            <person name="Okubo T."/>
            <person name="Sugawara M."/>
            <person name="Nagata Y."/>
            <person name="Tsuda M."/>
            <person name="Minamisawa K."/>
            <person name="Mitsui H."/>
        </authorList>
    </citation>
    <scope>NUCLEOTIDE SEQUENCE</scope>
    <source>
        <strain evidence="3">DSM 14790</strain>
    </source>
</reference>
<feature type="transmembrane region" description="Helical" evidence="1">
    <location>
        <begin position="12"/>
        <end position="31"/>
    </location>
</feature>
<proteinExistence type="predicted"/>
<dbReference type="EMBL" id="LC066374">
    <property type="protein sequence ID" value="BAT26931.1"/>
    <property type="molecule type" value="Genomic_DNA"/>
</dbReference>
<dbReference type="AlphaFoldDB" id="A0A0P0YZT7"/>
<dbReference type="InterPro" id="IPR007896">
    <property type="entry name" value="BTP_bacteria"/>
</dbReference>
<name>A0A0P0YZT7_9HYPH</name>
<keyword evidence="1" id="KW-0472">Membrane</keyword>
<feature type="transmembrane region" description="Helical" evidence="1">
    <location>
        <begin position="37"/>
        <end position="55"/>
    </location>
</feature>
<feature type="transmembrane region" description="Helical" evidence="1">
    <location>
        <begin position="75"/>
        <end position="100"/>
    </location>
</feature>
<sequence>MRSTPDRIRHAVSFEIVGLALVTPAGAWLFHVPFADIGVVTVIGATIATLWNYVYNLGFDHLMQRVRGTTRKTPLIRVVHAIVFEACLLAFLLPVIALYLEIGIVQAFLMDASFAAFYAVYAFAFNWAYDRIFPLPEWREAAAEG</sequence>